<keyword evidence="2" id="KW-1185">Reference proteome</keyword>
<name>A0A347ZU35_9CHLR</name>
<dbReference type="AlphaFoldDB" id="A0A347ZU35"/>
<dbReference type="InterPro" id="IPR023296">
    <property type="entry name" value="Glyco_hydro_beta-prop_sf"/>
</dbReference>
<dbReference type="EMBL" id="QUMS01000001">
    <property type="protein sequence ID" value="REG10600.1"/>
    <property type="molecule type" value="Genomic_DNA"/>
</dbReference>
<organism evidence="1 2">
    <name type="scientific">Pelolinea submarina</name>
    <dbReference type="NCBI Taxonomy" id="913107"/>
    <lineage>
        <taxon>Bacteria</taxon>
        <taxon>Bacillati</taxon>
        <taxon>Chloroflexota</taxon>
        <taxon>Anaerolineae</taxon>
        <taxon>Anaerolineales</taxon>
        <taxon>Anaerolineaceae</taxon>
        <taxon>Pelolinea</taxon>
    </lineage>
</organism>
<protein>
    <submittedName>
        <fullName evidence="1">Uncharacterized protein</fullName>
    </submittedName>
</protein>
<dbReference type="RefSeq" id="WP_116223768.1">
    <property type="nucleotide sequence ID" value="NZ_AP018437.1"/>
</dbReference>
<evidence type="ECO:0000313" key="1">
    <source>
        <dbReference type="EMBL" id="REG10600.1"/>
    </source>
</evidence>
<dbReference type="Gene3D" id="2.115.10.20">
    <property type="entry name" value="Glycosyl hydrolase domain, family 43"/>
    <property type="match status" value="1"/>
</dbReference>
<reference evidence="1 2" key="1">
    <citation type="submission" date="2018-08" db="EMBL/GenBank/DDBJ databases">
        <title>Genomic Encyclopedia of Type Strains, Phase IV (KMG-IV): sequencing the most valuable type-strain genomes for metagenomic binning, comparative biology and taxonomic classification.</title>
        <authorList>
            <person name="Goeker M."/>
        </authorList>
    </citation>
    <scope>NUCLEOTIDE SEQUENCE [LARGE SCALE GENOMIC DNA]</scope>
    <source>
        <strain evidence="1 2">DSM 23923</strain>
    </source>
</reference>
<dbReference type="Proteomes" id="UP000256388">
    <property type="component" value="Unassembled WGS sequence"/>
</dbReference>
<dbReference type="OrthoDB" id="20875at2"/>
<proteinExistence type="predicted"/>
<accession>A0A347ZU35</accession>
<sequence length="369" mass="43259">MKSSTPKPEIQFSTPRELNLECPQFGEADFKYSQAFPDLTRFNGRFYLAFRAAPSHFPSVKSRILIYSSPDAESWQLEHVISDPRDLRDPHFLLFRGRLHIFYMSLTHRLFNHEPEQIYYLSLNSEGWSTPQAISASQAGFWNVKTFRDTVYMSIYTRNGTDQKRTKRHFRFIASNDLEHWETVFDSPLTRERLRSYQTSEASFDFDPQGNIFGTIRSLIYPNLNFLIPAGQPDQWRVRVDRFKCDGPNLFRHNGRTFLVARRSLFYHLSSQPFRFVHHARTTLNVLRYSLSRKRTAIYSFDPADLTIRHITDLPSHGDTGYSAIAPISENQYLLIYYSSDINMGKDFNWIRGQLRQTRLYASTLTVEA</sequence>
<dbReference type="SUPFAM" id="SSF75005">
    <property type="entry name" value="Arabinanase/levansucrase/invertase"/>
    <property type="match status" value="1"/>
</dbReference>
<comment type="caution">
    <text evidence="1">The sequence shown here is derived from an EMBL/GenBank/DDBJ whole genome shotgun (WGS) entry which is preliminary data.</text>
</comment>
<evidence type="ECO:0000313" key="2">
    <source>
        <dbReference type="Proteomes" id="UP000256388"/>
    </source>
</evidence>
<gene>
    <name evidence="1" type="ORF">DFR64_0459</name>
</gene>